<dbReference type="PANTHER" id="PTHR34482">
    <property type="entry name" value="DNA DAMAGE-INDUCIBLE PROTEIN 1-LIKE"/>
    <property type="match status" value="1"/>
</dbReference>
<dbReference type="CDD" id="cd00303">
    <property type="entry name" value="retropepsin_like"/>
    <property type="match status" value="1"/>
</dbReference>
<dbReference type="PANTHER" id="PTHR34482:SF36">
    <property type="entry name" value="RETROTRANSPOSON GAG DOMAIN-CONTAINING PROTEIN"/>
    <property type="match status" value="1"/>
</dbReference>
<dbReference type="Pfam" id="PF08284">
    <property type="entry name" value="RVP_2"/>
    <property type="match status" value="1"/>
</dbReference>
<dbReference type="PaxDb" id="3635-A0A1U8NVJ2"/>
<dbReference type="InterPro" id="IPR021109">
    <property type="entry name" value="Peptidase_aspartic_dom_sf"/>
</dbReference>
<dbReference type="Proteomes" id="UP000818029">
    <property type="component" value="Chromosome A08"/>
</dbReference>
<organism evidence="2 3">
    <name type="scientific">Gossypium hirsutum</name>
    <name type="common">Upland cotton</name>
    <name type="synonym">Gossypium mexicanum</name>
    <dbReference type="NCBI Taxonomy" id="3635"/>
    <lineage>
        <taxon>Eukaryota</taxon>
        <taxon>Viridiplantae</taxon>
        <taxon>Streptophyta</taxon>
        <taxon>Embryophyta</taxon>
        <taxon>Tracheophyta</taxon>
        <taxon>Spermatophyta</taxon>
        <taxon>Magnoliopsida</taxon>
        <taxon>eudicotyledons</taxon>
        <taxon>Gunneridae</taxon>
        <taxon>Pentapetalae</taxon>
        <taxon>rosids</taxon>
        <taxon>malvids</taxon>
        <taxon>Malvales</taxon>
        <taxon>Malvaceae</taxon>
        <taxon>Malvoideae</taxon>
        <taxon>Gossypium</taxon>
    </lineage>
</organism>
<evidence type="ECO:0000313" key="3">
    <source>
        <dbReference type="RefSeq" id="XP_016743001.1"/>
    </source>
</evidence>
<gene>
    <name evidence="3" type="primary">LOC107952243</name>
</gene>
<reference evidence="3" key="2">
    <citation type="submission" date="2025-08" db="UniProtKB">
        <authorList>
            <consortium name="RefSeq"/>
        </authorList>
    </citation>
    <scope>IDENTIFICATION</scope>
</reference>
<name>A0A1U8NVJ2_GOSHI</name>
<accession>A0A1U8NVJ2</accession>
<dbReference type="Pfam" id="PF03732">
    <property type="entry name" value="Retrotrans_gag"/>
    <property type="match status" value="1"/>
</dbReference>
<reference evidence="2" key="1">
    <citation type="journal article" date="2020" name="Nat. Genet.">
        <title>Genomic diversifications of five Gossypium allopolyploid species and their impact on cotton improvement.</title>
        <authorList>
            <person name="Chen Z.J."/>
            <person name="Sreedasyam A."/>
            <person name="Ando A."/>
            <person name="Song Q."/>
            <person name="De Santiago L.M."/>
            <person name="Hulse-Kemp A.M."/>
            <person name="Ding M."/>
            <person name="Ye W."/>
            <person name="Kirkbride R.C."/>
            <person name="Jenkins J."/>
            <person name="Plott C."/>
            <person name="Lovell J."/>
            <person name="Lin Y.M."/>
            <person name="Vaughn R."/>
            <person name="Liu B."/>
            <person name="Simpson S."/>
            <person name="Scheffler B.E."/>
            <person name="Wen L."/>
            <person name="Saski C.A."/>
            <person name="Grover C.E."/>
            <person name="Hu G."/>
            <person name="Conover J.L."/>
            <person name="Carlson J.W."/>
            <person name="Shu S."/>
            <person name="Boston L.B."/>
            <person name="Williams M."/>
            <person name="Peterson D.G."/>
            <person name="McGee K."/>
            <person name="Jones D.C."/>
            <person name="Wendel J.F."/>
            <person name="Stelly D.M."/>
            <person name="Grimwood J."/>
            <person name="Schmutz J."/>
        </authorList>
    </citation>
    <scope>NUCLEOTIDE SEQUENCE [LARGE SCALE GENOMIC DNA]</scope>
    <source>
        <strain evidence="2">cv. TM-1</strain>
    </source>
</reference>
<protein>
    <recommendedName>
        <fullName evidence="1">Retrotransposon gag domain-containing protein</fullName>
    </recommendedName>
</protein>
<dbReference type="RefSeq" id="XP_016743001.1">
    <property type="nucleotide sequence ID" value="XM_016887512.1"/>
</dbReference>
<dbReference type="InterPro" id="IPR005162">
    <property type="entry name" value="Retrotrans_gag_dom"/>
</dbReference>
<dbReference type="OrthoDB" id="10319800at2759"/>
<keyword evidence="2" id="KW-1185">Reference proteome</keyword>
<dbReference type="GeneID" id="107952243"/>
<evidence type="ECO:0000313" key="2">
    <source>
        <dbReference type="Proteomes" id="UP000818029"/>
    </source>
</evidence>
<evidence type="ECO:0000259" key="1">
    <source>
        <dbReference type="Pfam" id="PF03732"/>
    </source>
</evidence>
<proteinExistence type="predicted"/>
<dbReference type="Gene3D" id="2.40.70.10">
    <property type="entry name" value="Acid Proteases"/>
    <property type="match status" value="1"/>
</dbReference>
<feature type="domain" description="Retrotransposon gag" evidence="1">
    <location>
        <begin position="81"/>
        <end position="143"/>
    </location>
</feature>
<sequence length="377" mass="42460">MEVIIGVFQQSVGANPTLAPTNPTPMNYGLPLEHLRALGGKEFSGVKGTNLTVAEYWFEGVERILKQIAYSDEEKLGSTMSLLDGKVHCWWNTIKRGTKIDCLIWDYFLEVFRRKFMGEYYMKAHKREFLDLVKGNLPVADYELVAQNTELFHELMEVELARSVIAETGKRASDAASRRPPKMGWLLCANCDHRHPEECCKFTGGYYKYGSKEHFLRDFPIRVEVLQTQNSAHVSAPARGRGHGRGNGTPIGQRILAHIVSSQVESGGPAWVYAIREPEDQDPTGVIIGTFTLRSIPLFAVVDSRSTHSYILNELVSQLGIPIEIIDLGMIVISSFGDSIIVNRVYHRCPLMIQRYALSVDRMELPFYGFNVILGMD</sequence>
<dbReference type="KEGG" id="ghi:107952243"/>
<dbReference type="AlphaFoldDB" id="A0A1U8NVJ2"/>